<comment type="caution">
    <text evidence="2">The sequence shown here is derived from an EMBL/GenBank/DDBJ whole genome shotgun (WGS) entry which is preliminary data.</text>
</comment>
<name>A0A427XJY4_9TREE</name>
<proteinExistence type="predicted"/>
<feature type="compositionally biased region" description="Polar residues" evidence="1">
    <location>
        <begin position="49"/>
        <end position="83"/>
    </location>
</feature>
<dbReference type="EMBL" id="RSCE01000010">
    <property type="protein sequence ID" value="RSH79138.1"/>
    <property type="molecule type" value="Genomic_DNA"/>
</dbReference>
<accession>A0A427XJY4</accession>
<dbReference type="Proteomes" id="UP000279236">
    <property type="component" value="Unassembled WGS sequence"/>
</dbReference>
<evidence type="ECO:0000313" key="2">
    <source>
        <dbReference type="EMBL" id="RSH79138.1"/>
    </source>
</evidence>
<evidence type="ECO:0000313" key="3">
    <source>
        <dbReference type="Proteomes" id="UP000279236"/>
    </source>
</evidence>
<sequence length="143" mass="15395">MSTSVPRWPLWPTTASPPVVVLSASDSWDHASPCTCHHAPVPVRALPAANSQTTPPVSQTTKAQLQPQPQPLHNASRPNTPTAKSPLPFAQASSTSKKPSPLSIGIAIRRVDTPRPRDTHCAVASLKWKGQQWMPRAPSPLVR</sequence>
<dbReference type="AlphaFoldDB" id="A0A427XJY4"/>
<keyword evidence="3" id="KW-1185">Reference proteome</keyword>
<protein>
    <submittedName>
        <fullName evidence="2">Uncharacterized protein</fullName>
    </submittedName>
</protein>
<gene>
    <name evidence="2" type="ORF">EHS24_001176</name>
</gene>
<dbReference type="GeneID" id="39585719"/>
<evidence type="ECO:0000256" key="1">
    <source>
        <dbReference type="SAM" id="MobiDB-lite"/>
    </source>
</evidence>
<organism evidence="2 3">
    <name type="scientific">Apiotrichum porosum</name>
    <dbReference type="NCBI Taxonomy" id="105984"/>
    <lineage>
        <taxon>Eukaryota</taxon>
        <taxon>Fungi</taxon>
        <taxon>Dikarya</taxon>
        <taxon>Basidiomycota</taxon>
        <taxon>Agaricomycotina</taxon>
        <taxon>Tremellomycetes</taxon>
        <taxon>Trichosporonales</taxon>
        <taxon>Trichosporonaceae</taxon>
        <taxon>Apiotrichum</taxon>
    </lineage>
</organism>
<reference evidence="2 3" key="1">
    <citation type="submission" date="2018-11" db="EMBL/GenBank/DDBJ databases">
        <title>Genome sequence of Apiotrichum porosum DSM 27194.</title>
        <authorList>
            <person name="Aliyu H."/>
            <person name="Gorte O."/>
            <person name="Ochsenreither K."/>
        </authorList>
    </citation>
    <scope>NUCLEOTIDE SEQUENCE [LARGE SCALE GENOMIC DNA]</scope>
    <source>
        <strain evidence="2 3">DSM 27194</strain>
    </source>
</reference>
<feature type="region of interest" description="Disordered" evidence="1">
    <location>
        <begin position="45"/>
        <end position="105"/>
    </location>
</feature>
<dbReference type="RefSeq" id="XP_028474285.1">
    <property type="nucleotide sequence ID" value="XM_028616978.1"/>
</dbReference>